<dbReference type="RefSeq" id="WP_192835119.1">
    <property type="nucleotide sequence ID" value="NZ_JADAZL010000013.1"/>
</dbReference>
<proteinExistence type="predicted"/>
<dbReference type="Proteomes" id="UP000619170">
    <property type="component" value="Unassembled WGS sequence"/>
</dbReference>
<keyword evidence="2" id="KW-1185">Reference proteome</keyword>
<gene>
    <name evidence="1" type="ORF">IIQ43_18215</name>
</gene>
<organism evidence="1 2">
    <name type="scientific">Acinetobacter oleivorans</name>
    <dbReference type="NCBI Taxonomy" id="1148157"/>
    <lineage>
        <taxon>Bacteria</taxon>
        <taxon>Pseudomonadati</taxon>
        <taxon>Pseudomonadota</taxon>
        <taxon>Gammaproteobacteria</taxon>
        <taxon>Moraxellales</taxon>
        <taxon>Moraxellaceae</taxon>
        <taxon>Acinetobacter</taxon>
    </lineage>
</organism>
<comment type="caution">
    <text evidence="1">The sequence shown here is derived from an EMBL/GenBank/DDBJ whole genome shotgun (WGS) entry which is preliminary data.</text>
</comment>
<evidence type="ECO:0000313" key="1">
    <source>
        <dbReference type="EMBL" id="MBE2166458.1"/>
    </source>
</evidence>
<evidence type="ECO:0000313" key="2">
    <source>
        <dbReference type="Proteomes" id="UP000619170"/>
    </source>
</evidence>
<sequence>MNKIEENIKNEVNLLLSIIELPKNYTKDRERYLTILKNQKNFANFSDRKREIFSYSLNTHKSYIEKHSQYSYLEYDLLRRKAYKTLKCYETEVLTSKRNKSNKDLEILLESLMKNNLLLNSIITTLIEKLSVYAYKSKNAELVNDFKYHQNQLKKILSEINE</sequence>
<reference evidence="2" key="1">
    <citation type="submission" date="2023-07" db="EMBL/GenBank/DDBJ databases">
        <title>Acinetobacter oleivorans assembled AC1583.</title>
        <authorList>
            <person name="Yeo C.C."/>
        </authorList>
    </citation>
    <scope>NUCLEOTIDE SEQUENCE [LARGE SCALE GENOMIC DNA]</scope>
    <source>
        <strain evidence="2">AC1583</strain>
    </source>
</reference>
<name>A0ABR9NP18_9GAMM</name>
<dbReference type="EMBL" id="JADAZL010000013">
    <property type="protein sequence ID" value="MBE2166458.1"/>
    <property type="molecule type" value="Genomic_DNA"/>
</dbReference>
<accession>A0ABR9NP18</accession>
<protein>
    <submittedName>
        <fullName evidence="1">Uncharacterized protein</fullName>
    </submittedName>
</protein>